<reference evidence="11" key="1">
    <citation type="submission" date="2020-10" db="EMBL/GenBank/DDBJ databases">
        <authorList>
            <person name="Gilroy R."/>
        </authorList>
    </citation>
    <scope>NUCLEOTIDE SEQUENCE</scope>
    <source>
        <strain evidence="11">CHK188-20938</strain>
    </source>
</reference>
<organism evidence="11 12">
    <name type="scientific">Candidatus Scatomonas pullistercoris</name>
    <dbReference type="NCBI Taxonomy" id="2840920"/>
    <lineage>
        <taxon>Bacteria</taxon>
        <taxon>Bacillati</taxon>
        <taxon>Bacillota</taxon>
        <taxon>Clostridia</taxon>
        <taxon>Lachnospirales</taxon>
        <taxon>Lachnospiraceae</taxon>
        <taxon>Lachnospiraceae incertae sedis</taxon>
        <taxon>Candidatus Scatomonas</taxon>
    </lineage>
</organism>
<keyword evidence="5" id="KW-0997">Cell inner membrane</keyword>
<dbReference type="Pfam" id="PF01061">
    <property type="entry name" value="ABC2_membrane"/>
    <property type="match status" value="1"/>
</dbReference>
<dbReference type="InterPro" id="IPR047817">
    <property type="entry name" value="ABC2_TM_bact-type"/>
</dbReference>
<comment type="caution">
    <text evidence="11">The sequence shown here is derived from an EMBL/GenBank/DDBJ whole genome shotgun (WGS) entry which is preliminary data.</text>
</comment>
<evidence type="ECO:0000256" key="2">
    <source>
        <dbReference type="ARBA" id="ARBA00007783"/>
    </source>
</evidence>
<gene>
    <name evidence="11" type="ORF">IAB71_05490</name>
</gene>
<keyword evidence="4 9" id="KW-1003">Cell membrane</keyword>
<dbReference type="Proteomes" id="UP000824169">
    <property type="component" value="Unassembled WGS sequence"/>
</dbReference>
<feature type="transmembrane region" description="Helical" evidence="9">
    <location>
        <begin position="227"/>
        <end position="248"/>
    </location>
</feature>
<evidence type="ECO:0000256" key="1">
    <source>
        <dbReference type="ARBA" id="ARBA00004429"/>
    </source>
</evidence>
<name>A0A9D1P2C4_9FIRM</name>
<dbReference type="GO" id="GO:0043190">
    <property type="term" value="C:ATP-binding cassette (ABC) transporter complex"/>
    <property type="evidence" value="ECO:0007669"/>
    <property type="project" value="InterPro"/>
</dbReference>
<feature type="transmembrane region" description="Helical" evidence="9">
    <location>
        <begin position="139"/>
        <end position="161"/>
    </location>
</feature>
<accession>A0A9D1P2C4</accession>
<feature type="transmembrane region" description="Helical" evidence="9">
    <location>
        <begin position="72"/>
        <end position="89"/>
    </location>
</feature>
<dbReference type="PANTHER" id="PTHR30413:SF8">
    <property type="entry name" value="TRANSPORT PERMEASE PROTEIN"/>
    <property type="match status" value="1"/>
</dbReference>
<dbReference type="PRINTS" id="PR00164">
    <property type="entry name" value="ABC2TRNSPORT"/>
</dbReference>
<dbReference type="InterPro" id="IPR013525">
    <property type="entry name" value="ABC2_TM"/>
</dbReference>
<feature type="transmembrane region" description="Helical" evidence="9">
    <location>
        <begin position="31"/>
        <end position="52"/>
    </location>
</feature>
<dbReference type="GO" id="GO:0015920">
    <property type="term" value="P:lipopolysaccharide transport"/>
    <property type="evidence" value="ECO:0007669"/>
    <property type="project" value="TreeGrafter"/>
</dbReference>
<keyword evidence="3 9" id="KW-0813">Transport</keyword>
<evidence type="ECO:0000256" key="9">
    <source>
        <dbReference type="RuleBase" id="RU361157"/>
    </source>
</evidence>
<feature type="transmembrane region" description="Helical" evidence="9">
    <location>
        <begin position="110"/>
        <end position="133"/>
    </location>
</feature>
<dbReference type="PANTHER" id="PTHR30413">
    <property type="entry name" value="INNER MEMBRANE TRANSPORT PERMEASE"/>
    <property type="match status" value="1"/>
</dbReference>
<reference evidence="11" key="2">
    <citation type="journal article" date="2021" name="PeerJ">
        <title>Extensive microbial diversity within the chicken gut microbiome revealed by metagenomics and culture.</title>
        <authorList>
            <person name="Gilroy R."/>
            <person name="Ravi A."/>
            <person name="Getino M."/>
            <person name="Pursley I."/>
            <person name="Horton D.L."/>
            <person name="Alikhan N.F."/>
            <person name="Baker D."/>
            <person name="Gharbi K."/>
            <person name="Hall N."/>
            <person name="Watson M."/>
            <person name="Adriaenssens E.M."/>
            <person name="Foster-Nyarko E."/>
            <person name="Jarju S."/>
            <person name="Secka A."/>
            <person name="Antonio M."/>
            <person name="Oren A."/>
            <person name="Chaudhuri R.R."/>
            <person name="La Ragione R."/>
            <person name="Hildebrand F."/>
            <person name="Pallen M.J."/>
        </authorList>
    </citation>
    <scope>NUCLEOTIDE SEQUENCE</scope>
    <source>
        <strain evidence="11">CHK188-20938</strain>
    </source>
</reference>
<comment type="similarity">
    <text evidence="2 9">Belongs to the ABC-2 integral membrane protein family.</text>
</comment>
<keyword evidence="7 9" id="KW-1133">Transmembrane helix</keyword>
<evidence type="ECO:0000313" key="12">
    <source>
        <dbReference type="Proteomes" id="UP000824169"/>
    </source>
</evidence>
<evidence type="ECO:0000256" key="4">
    <source>
        <dbReference type="ARBA" id="ARBA00022475"/>
    </source>
</evidence>
<dbReference type="AlphaFoldDB" id="A0A9D1P2C4"/>
<dbReference type="InterPro" id="IPR000412">
    <property type="entry name" value="ABC_2_transport"/>
</dbReference>
<evidence type="ECO:0000256" key="5">
    <source>
        <dbReference type="ARBA" id="ARBA00022519"/>
    </source>
</evidence>
<comment type="subcellular location">
    <subcellularLocation>
        <location evidence="1">Cell inner membrane</location>
        <topology evidence="1">Multi-pass membrane protein</topology>
    </subcellularLocation>
    <subcellularLocation>
        <location evidence="9">Cell membrane</location>
        <topology evidence="9">Multi-pass membrane protein</topology>
    </subcellularLocation>
</comment>
<evidence type="ECO:0000256" key="8">
    <source>
        <dbReference type="ARBA" id="ARBA00023136"/>
    </source>
</evidence>
<evidence type="ECO:0000256" key="6">
    <source>
        <dbReference type="ARBA" id="ARBA00022692"/>
    </source>
</evidence>
<sequence>MSTYIQNFKKFRPLLEELVSRDIKIKYRRSVLGVLWTVLNPLFMMVILSIVFSNLFRFDIENYPVYILSGQVIYNFYSGSTSSAMSAMLDNAALLKKVYIPKYLFVMSRILSAIIDVLASHCALLIVMIVTGVEMRWTIILFPIPLFMLVLFCFGFGLILATVAVKFRDIIHLYGVFTTGLMYLTPVIYALSLLPDWLYRVVRLNPITNYLMIYRDVMLNGTLPDPMHVLVGLAEGAVMMILGLLLFAKKQDTFILNL</sequence>
<proteinExistence type="inferred from homology"/>
<evidence type="ECO:0000256" key="3">
    <source>
        <dbReference type="ARBA" id="ARBA00022448"/>
    </source>
</evidence>
<evidence type="ECO:0000313" key="11">
    <source>
        <dbReference type="EMBL" id="HIV25230.1"/>
    </source>
</evidence>
<evidence type="ECO:0000256" key="7">
    <source>
        <dbReference type="ARBA" id="ARBA00022989"/>
    </source>
</evidence>
<dbReference type="EMBL" id="DVOO01000015">
    <property type="protein sequence ID" value="HIV25230.1"/>
    <property type="molecule type" value="Genomic_DNA"/>
</dbReference>
<dbReference type="PIRSF" id="PIRSF006648">
    <property type="entry name" value="DrrB"/>
    <property type="match status" value="1"/>
</dbReference>
<dbReference type="GO" id="GO:0140359">
    <property type="term" value="F:ABC-type transporter activity"/>
    <property type="evidence" value="ECO:0007669"/>
    <property type="project" value="InterPro"/>
</dbReference>
<feature type="transmembrane region" description="Helical" evidence="9">
    <location>
        <begin position="173"/>
        <end position="194"/>
    </location>
</feature>
<dbReference type="PROSITE" id="PS51012">
    <property type="entry name" value="ABC_TM2"/>
    <property type="match status" value="1"/>
</dbReference>
<evidence type="ECO:0000259" key="10">
    <source>
        <dbReference type="PROSITE" id="PS51012"/>
    </source>
</evidence>
<protein>
    <recommendedName>
        <fullName evidence="9">Transport permease protein</fullName>
    </recommendedName>
</protein>
<feature type="domain" description="ABC transmembrane type-2" evidence="10">
    <location>
        <begin position="32"/>
        <end position="250"/>
    </location>
</feature>
<keyword evidence="8 9" id="KW-0472">Membrane</keyword>
<keyword evidence="6 9" id="KW-0812">Transmembrane</keyword>